<sequence>MTRGKPGEITTLTKTEGRLTTCPLIPIGLARYVIVETTFDAPEDDKYGEFGPVLEVCEIEIYGILFMNFFTINHTSISDFLVYDAPEDDHITGAILELCEIEAMGNQIQV</sequence>
<reference evidence="1" key="1">
    <citation type="journal article" date="2012" name="Nature">
        <title>The oyster genome reveals stress adaptation and complexity of shell formation.</title>
        <authorList>
            <person name="Zhang G."/>
            <person name="Fang X."/>
            <person name="Guo X."/>
            <person name="Li L."/>
            <person name="Luo R."/>
            <person name="Xu F."/>
            <person name="Yang P."/>
            <person name="Zhang L."/>
            <person name="Wang X."/>
            <person name="Qi H."/>
            <person name="Xiong Z."/>
            <person name="Que H."/>
            <person name="Xie Y."/>
            <person name="Holland P.W."/>
            <person name="Paps J."/>
            <person name="Zhu Y."/>
            <person name="Wu F."/>
            <person name="Chen Y."/>
            <person name="Wang J."/>
            <person name="Peng C."/>
            <person name="Meng J."/>
            <person name="Yang L."/>
            <person name="Liu J."/>
            <person name="Wen B."/>
            <person name="Zhang N."/>
            <person name="Huang Z."/>
            <person name="Zhu Q."/>
            <person name="Feng Y."/>
            <person name="Mount A."/>
            <person name="Hedgecock D."/>
            <person name="Xu Z."/>
            <person name="Liu Y."/>
            <person name="Domazet-Loso T."/>
            <person name="Du Y."/>
            <person name="Sun X."/>
            <person name="Zhang S."/>
            <person name="Liu B."/>
            <person name="Cheng P."/>
            <person name="Jiang X."/>
            <person name="Li J."/>
            <person name="Fan D."/>
            <person name="Wang W."/>
            <person name="Fu W."/>
            <person name="Wang T."/>
            <person name="Wang B."/>
            <person name="Zhang J."/>
            <person name="Peng Z."/>
            <person name="Li Y."/>
            <person name="Li N."/>
            <person name="Wang J."/>
            <person name="Chen M."/>
            <person name="He Y."/>
            <person name="Tan F."/>
            <person name="Song X."/>
            <person name="Zheng Q."/>
            <person name="Huang R."/>
            <person name="Yang H."/>
            <person name="Du X."/>
            <person name="Chen L."/>
            <person name="Yang M."/>
            <person name="Gaffney P.M."/>
            <person name="Wang S."/>
            <person name="Luo L."/>
            <person name="She Z."/>
            <person name="Ming Y."/>
            <person name="Huang W."/>
            <person name="Zhang S."/>
            <person name="Huang B."/>
            <person name="Zhang Y."/>
            <person name="Qu T."/>
            <person name="Ni P."/>
            <person name="Miao G."/>
            <person name="Wang J."/>
            <person name="Wang Q."/>
            <person name="Steinberg C.E."/>
            <person name="Wang H."/>
            <person name="Li N."/>
            <person name="Qian L."/>
            <person name="Zhang G."/>
            <person name="Li Y."/>
            <person name="Yang H."/>
            <person name="Liu X."/>
            <person name="Wang J."/>
            <person name="Yin Y."/>
            <person name="Wang J."/>
        </authorList>
    </citation>
    <scope>NUCLEOTIDE SEQUENCE [LARGE SCALE GENOMIC DNA]</scope>
    <source>
        <strain evidence="1">05x7-T-G4-1.051#20</strain>
    </source>
</reference>
<protein>
    <submittedName>
        <fullName evidence="1">Uncharacterized protein</fullName>
    </submittedName>
</protein>
<name>K1RFH5_MAGGI</name>
<dbReference type="InParanoid" id="K1RFH5"/>
<dbReference type="EMBL" id="JH823232">
    <property type="protein sequence ID" value="EKC42469.1"/>
    <property type="molecule type" value="Genomic_DNA"/>
</dbReference>
<dbReference type="AlphaFoldDB" id="K1RFH5"/>
<evidence type="ECO:0000313" key="1">
    <source>
        <dbReference type="EMBL" id="EKC42469.1"/>
    </source>
</evidence>
<dbReference type="HOGENOM" id="CLU_2173446_0_0_1"/>
<accession>K1RFH5</accession>
<organism evidence="1">
    <name type="scientific">Magallana gigas</name>
    <name type="common">Pacific oyster</name>
    <name type="synonym">Crassostrea gigas</name>
    <dbReference type="NCBI Taxonomy" id="29159"/>
    <lineage>
        <taxon>Eukaryota</taxon>
        <taxon>Metazoa</taxon>
        <taxon>Spiralia</taxon>
        <taxon>Lophotrochozoa</taxon>
        <taxon>Mollusca</taxon>
        <taxon>Bivalvia</taxon>
        <taxon>Autobranchia</taxon>
        <taxon>Pteriomorphia</taxon>
        <taxon>Ostreida</taxon>
        <taxon>Ostreoidea</taxon>
        <taxon>Ostreidae</taxon>
        <taxon>Magallana</taxon>
    </lineage>
</organism>
<gene>
    <name evidence="1" type="ORF">CGI_10011280</name>
</gene>
<proteinExistence type="predicted"/>